<reference evidence="2" key="2">
    <citation type="submission" date="2023-04" db="EMBL/GenBank/DDBJ databases">
        <authorList>
            <person name="Bruccoleri R.E."/>
            <person name="Oakeley E.J."/>
            <person name="Faust A.-M."/>
            <person name="Dessus-Babus S."/>
            <person name="Altorfer M."/>
            <person name="Burckhardt D."/>
            <person name="Oertli M."/>
            <person name="Naumann U."/>
            <person name="Petersen F."/>
            <person name="Wong J."/>
        </authorList>
    </citation>
    <scope>NUCLEOTIDE SEQUENCE</scope>
    <source>
        <strain evidence="2">GSM-AAB239-AS_SAM_17_03QT</strain>
        <tissue evidence="2">Leaf</tissue>
    </source>
</reference>
<proteinExistence type="predicted"/>
<evidence type="ECO:0000313" key="2">
    <source>
        <dbReference type="EMBL" id="KAJ6807800.1"/>
    </source>
</evidence>
<comment type="caution">
    <text evidence="2">The sequence shown here is derived from an EMBL/GenBank/DDBJ whole genome shotgun (WGS) entry which is preliminary data.</text>
</comment>
<reference evidence="2" key="1">
    <citation type="journal article" date="2023" name="GigaByte">
        <title>Genome assembly of the bearded iris, Iris pallida Lam.</title>
        <authorList>
            <person name="Bruccoleri R.E."/>
            <person name="Oakeley E.J."/>
            <person name="Faust A.M.E."/>
            <person name="Altorfer M."/>
            <person name="Dessus-Babus S."/>
            <person name="Burckhardt D."/>
            <person name="Oertli M."/>
            <person name="Naumann U."/>
            <person name="Petersen F."/>
            <person name="Wong J."/>
        </authorList>
    </citation>
    <scope>NUCLEOTIDE SEQUENCE</scope>
    <source>
        <strain evidence="2">GSM-AAB239-AS_SAM_17_03QT</strain>
    </source>
</reference>
<name>A0AAX6EUP1_IRIPA</name>
<protein>
    <submittedName>
        <fullName evidence="2">Extensin</fullName>
    </submittedName>
</protein>
<feature type="compositionally biased region" description="Polar residues" evidence="1">
    <location>
        <begin position="67"/>
        <end position="76"/>
    </location>
</feature>
<dbReference type="Proteomes" id="UP001140949">
    <property type="component" value="Unassembled WGS sequence"/>
</dbReference>
<sequence>MPSSATAELLTGTGARAPPVEPIFVRVDRSAQRVPRPSRDSSWSTAASNLVAPWPRFHIPSLRSSADSVVNHQPPSRGTVGSAAALTPLPRASSRAAGLSLPRTSAAHFLRLCTDLPSGPDAAELSNFSCHLRPVRIYRPSASPP</sequence>
<evidence type="ECO:0000313" key="3">
    <source>
        <dbReference type="Proteomes" id="UP001140949"/>
    </source>
</evidence>
<gene>
    <name evidence="2" type="ORF">M6B38_171860</name>
</gene>
<evidence type="ECO:0000256" key="1">
    <source>
        <dbReference type="SAM" id="MobiDB-lite"/>
    </source>
</evidence>
<keyword evidence="3" id="KW-1185">Reference proteome</keyword>
<organism evidence="2 3">
    <name type="scientific">Iris pallida</name>
    <name type="common">Sweet iris</name>
    <dbReference type="NCBI Taxonomy" id="29817"/>
    <lineage>
        <taxon>Eukaryota</taxon>
        <taxon>Viridiplantae</taxon>
        <taxon>Streptophyta</taxon>
        <taxon>Embryophyta</taxon>
        <taxon>Tracheophyta</taxon>
        <taxon>Spermatophyta</taxon>
        <taxon>Magnoliopsida</taxon>
        <taxon>Liliopsida</taxon>
        <taxon>Asparagales</taxon>
        <taxon>Iridaceae</taxon>
        <taxon>Iridoideae</taxon>
        <taxon>Irideae</taxon>
        <taxon>Iris</taxon>
    </lineage>
</organism>
<dbReference type="AlphaFoldDB" id="A0AAX6EUP1"/>
<accession>A0AAX6EUP1</accession>
<feature type="region of interest" description="Disordered" evidence="1">
    <location>
        <begin position="67"/>
        <end position="98"/>
    </location>
</feature>
<dbReference type="EMBL" id="JANAVB010033816">
    <property type="protein sequence ID" value="KAJ6807800.1"/>
    <property type="molecule type" value="Genomic_DNA"/>
</dbReference>